<name>A0A9D5BRK5_PEA</name>
<dbReference type="Gramene" id="Psat01G0578900-T1">
    <property type="protein sequence ID" value="KAI5448509.1"/>
    <property type="gene ID" value="KIW84_015789"/>
</dbReference>
<dbReference type="EMBL" id="JAMSHJ010000001">
    <property type="protein sequence ID" value="KAI5448509.1"/>
    <property type="molecule type" value="Genomic_DNA"/>
</dbReference>
<keyword evidence="2" id="KW-1185">Reference proteome</keyword>
<evidence type="ECO:0000313" key="1">
    <source>
        <dbReference type="EMBL" id="KAI5448509.1"/>
    </source>
</evidence>
<sequence length="249" mass="28517">MGKCQREWKEQTKAMRLWFRIARRTLPTGLGLRPLGLGILGFECRPTMIVSWNVRGINSVGKCHEVISRLKKMNSDMAILIETRVKPNNAKKVKKCTKEVLRLINIEEQALKQKSMVDWLRSGDCNNAYLLASLKSKRCKTQFTSLKDEVGNTLYTQLEFEPEITRYYKNLIGTRQSNLTSIDIVALRKGPQLKGDQREALIAPIRESELLSSLKGIKYIFASGIDGYNEKFFKSSWDTIKQDLIKAVK</sequence>
<dbReference type="Proteomes" id="UP001058974">
    <property type="component" value="Chromosome 1"/>
</dbReference>
<dbReference type="InterPro" id="IPR036691">
    <property type="entry name" value="Endo/exonu/phosph_ase_sf"/>
</dbReference>
<organism evidence="1 2">
    <name type="scientific">Pisum sativum</name>
    <name type="common">Garden pea</name>
    <name type="synonym">Lathyrus oleraceus</name>
    <dbReference type="NCBI Taxonomy" id="3888"/>
    <lineage>
        <taxon>Eukaryota</taxon>
        <taxon>Viridiplantae</taxon>
        <taxon>Streptophyta</taxon>
        <taxon>Embryophyta</taxon>
        <taxon>Tracheophyta</taxon>
        <taxon>Spermatophyta</taxon>
        <taxon>Magnoliopsida</taxon>
        <taxon>eudicotyledons</taxon>
        <taxon>Gunneridae</taxon>
        <taxon>Pentapetalae</taxon>
        <taxon>rosids</taxon>
        <taxon>fabids</taxon>
        <taxon>Fabales</taxon>
        <taxon>Fabaceae</taxon>
        <taxon>Papilionoideae</taxon>
        <taxon>50 kb inversion clade</taxon>
        <taxon>NPAAA clade</taxon>
        <taxon>Hologalegina</taxon>
        <taxon>IRL clade</taxon>
        <taxon>Fabeae</taxon>
        <taxon>Lathyrus</taxon>
    </lineage>
</organism>
<protein>
    <submittedName>
        <fullName evidence="1">Uncharacterized protein</fullName>
    </submittedName>
</protein>
<comment type="caution">
    <text evidence="1">The sequence shown here is derived from an EMBL/GenBank/DDBJ whole genome shotgun (WGS) entry which is preliminary data.</text>
</comment>
<accession>A0A9D5BRK5</accession>
<reference evidence="1 2" key="1">
    <citation type="journal article" date="2022" name="Nat. Genet.">
        <title>Improved pea reference genome and pan-genome highlight genomic features and evolutionary characteristics.</title>
        <authorList>
            <person name="Yang T."/>
            <person name="Liu R."/>
            <person name="Luo Y."/>
            <person name="Hu S."/>
            <person name="Wang D."/>
            <person name="Wang C."/>
            <person name="Pandey M.K."/>
            <person name="Ge S."/>
            <person name="Xu Q."/>
            <person name="Li N."/>
            <person name="Li G."/>
            <person name="Huang Y."/>
            <person name="Saxena R.K."/>
            <person name="Ji Y."/>
            <person name="Li M."/>
            <person name="Yan X."/>
            <person name="He Y."/>
            <person name="Liu Y."/>
            <person name="Wang X."/>
            <person name="Xiang C."/>
            <person name="Varshney R.K."/>
            <person name="Ding H."/>
            <person name="Gao S."/>
            <person name="Zong X."/>
        </authorList>
    </citation>
    <scope>NUCLEOTIDE SEQUENCE [LARGE SCALE GENOMIC DNA]</scope>
    <source>
        <strain evidence="1 2">cv. Zhongwan 6</strain>
    </source>
</reference>
<proteinExistence type="predicted"/>
<dbReference type="AlphaFoldDB" id="A0A9D5BRK5"/>
<dbReference type="Gene3D" id="3.60.10.10">
    <property type="entry name" value="Endonuclease/exonuclease/phosphatase"/>
    <property type="match status" value="1"/>
</dbReference>
<gene>
    <name evidence="1" type="ORF">KIW84_015789</name>
</gene>
<evidence type="ECO:0000313" key="2">
    <source>
        <dbReference type="Proteomes" id="UP001058974"/>
    </source>
</evidence>